<accession>A0A9W7SYT7</accession>
<gene>
    <name evidence="2" type="ORF">Tdes44962_MAKER07740</name>
</gene>
<evidence type="ECO:0000313" key="2">
    <source>
        <dbReference type="EMBL" id="KAH9842080.1"/>
    </source>
</evidence>
<feature type="region of interest" description="Disordered" evidence="1">
    <location>
        <begin position="49"/>
        <end position="73"/>
    </location>
</feature>
<evidence type="ECO:0000313" key="3">
    <source>
        <dbReference type="Proteomes" id="UP001138500"/>
    </source>
</evidence>
<evidence type="ECO:0000256" key="1">
    <source>
        <dbReference type="SAM" id="MobiDB-lite"/>
    </source>
</evidence>
<dbReference type="Proteomes" id="UP001138500">
    <property type="component" value="Unassembled WGS sequence"/>
</dbReference>
<dbReference type="OrthoDB" id="1744869at2759"/>
<comment type="caution">
    <text evidence="2">The sequence shown here is derived from an EMBL/GenBank/DDBJ whole genome shotgun (WGS) entry which is preliminary data.</text>
</comment>
<dbReference type="EMBL" id="RIBY02000480">
    <property type="protein sequence ID" value="KAH9842080.1"/>
    <property type="molecule type" value="Genomic_DNA"/>
</dbReference>
<feature type="region of interest" description="Disordered" evidence="1">
    <location>
        <begin position="781"/>
        <end position="814"/>
    </location>
</feature>
<reference evidence="2 3" key="1">
    <citation type="journal article" date="2018" name="IMA Fungus">
        <title>IMA Genome-F 10: Nine draft genome sequences of Claviceps purpurea s.lat., including C. arundinis, C. humidiphila, and C. cf. spartinae, pseudomolecules for the pitch canker pathogen Fusarium circinatum, draft genome of Davidsoniella eucalypti, Grosmannia galeiformis, Quambalaria eucalypti, and Teratosphaeria destructans.</title>
        <authorList>
            <person name="Wingfield B.D."/>
            <person name="Liu M."/>
            <person name="Nguyen H.D."/>
            <person name="Lane F.A."/>
            <person name="Morgan S.W."/>
            <person name="De Vos L."/>
            <person name="Wilken P.M."/>
            <person name="Duong T.A."/>
            <person name="Aylward J."/>
            <person name="Coetzee M.P."/>
            <person name="Dadej K."/>
            <person name="De Beer Z.W."/>
            <person name="Findlay W."/>
            <person name="Havenga M."/>
            <person name="Kolarik M."/>
            <person name="Menzies J.G."/>
            <person name="Naidoo K."/>
            <person name="Pochopski O."/>
            <person name="Shoukouhi P."/>
            <person name="Santana Q.C."/>
            <person name="Seifert K.A."/>
            <person name="Soal N."/>
            <person name="Steenkamp E.T."/>
            <person name="Tatham C.T."/>
            <person name="van der Nest M.A."/>
            <person name="Wingfield M.J."/>
        </authorList>
    </citation>
    <scope>NUCLEOTIDE SEQUENCE [LARGE SCALE GENOMIC DNA]</scope>
    <source>
        <strain evidence="2">CMW44962</strain>
    </source>
</reference>
<proteinExistence type="predicted"/>
<reference evidence="2 3" key="2">
    <citation type="journal article" date="2021" name="Curr. Genet.">
        <title>Genetic response to nitrogen starvation in the aggressive Eucalyptus foliar pathogen Teratosphaeria destructans.</title>
        <authorList>
            <person name="Havenga M."/>
            <person name="Wingfield B.D."/>
            <person name="Wingfield M.J."/>
            <person name="Dreyer L.L."/>
            <person name="Roets F."/>
            <person name="Aylward J."/>
        </authorList>
    </citation>
    <scope>NUCLEOTIDE SEQUENCE [LARGE SCALE GENOMIC DNA]</scope>
    <source>
        <strain evidence="2">CMW44962</strain>
    </source>
</reference>
<protein>
    <submittedName>
        <fullName evidence="2">Uncharacterized protein</fullName>
    </submittedName>
</protein>
<sequence>MLSLAPWGWRAGAGITRTRTRTRLASQTGRVCARRWYTQVDDGRETLDAGAHLQRRRAPAPAEQSKDEYGSPMVPRDWRANIGVRHPIVDVIHSGTVTTADPRQTSIEELLVKVETAEKTDSQVEQPLPTDAAMVVLLSASYARHAVDGTLAPRLLHKLRPGHAHPLQACVAVVDRIPAMTGPLAGSEGFAYYYRDRPDLRPIERSLTPFDEKAQKPGFIAFQIDRSELRDTGFTIQVPLAQTVFSTGIVSTMTHCAYTPDEDGTLRKERERLLESLTFPLGFTEPDSMLRMHNPLVPLTPARVVRNSMGNIVRSVSKAVVRVENDKASLPSGSQPASVELEEAVSSYFTALNIPPEPVQVWALVMPFTKNLISTRAHESLVASPREKWLRWLEPDAIHRFWSTRPGESGHPHQSAVGTAIMRLAAKTGGRLCRVLSGGGGWGKKAGLLSLDPDVKYSVRDLRSDKGWEFDLETEDSAARSKQRALGDVVKEGDEIQFFLLPKGTESSEQDELLNKHYCWQESRSATFGTIPSTVDAADDADTAVKAKPRATNTAIHEPGMFGALSETGLALTTSIYHPQAPHPDAPVAKPVKSITKFDVPFSKVRIGQGVSARLADYRPPGENSGLASEMLDVELGGEMEYFKEAAENSQPPNPDLAADFDEILAFFAHQRKRLLSEKFLQQVEKLLESDLNPSSDGDIAALRTLWEHATLKLIQRVHKKVLVVKGRSATGALSMKTTDARKVQASGPVIRKLRVMITKHGAMNTFPLLERRSGKDVFSMKTKNGRKDQSSGQASTENSGNNDETGSQKVPSLITFHKSPKTFRKFAMPAEENPASNRTRPSVIERIRQKLKLQAARREFSRDKWVSRRQRIRKWLVAPRELEEMIRRILVEAPRVSKSTAAPIASRLKREANTAWNERRLHAAVLAASRKAAQKEALLRRARLRAGRSALAKAVWEQLMEDDVVEEEDVWHNRNVQDGVTSREQGERLEQVVWDYTESFTS</sequence>
<organism evidence="2 3">
    <name type="scientific">Teratosphaeria destructans</name>
    <dbReference type="NCBI Taxonomy" id="418781"/>
    <lineage>
        <taxon>Eukaryota</taxon>
        <taxon>Fungi</taxon>
        <taxon>Dikarya</taxon>
        <taxon>Ascomycota</taxon>
        <taxon>Pezizomycotina</taxon>
        <taxon>Dothideomycetes</taxon>
        <taxon>Dothideomycetidae</taxon>
        <taxon>Mycosphaerellales</taxon>
        <taxon>Teratosphaeriaceae</taxon>
        <taxon>Teratosphaeria</taxon>
    </lineage>
</organism>
<name>A0A9W7SYT7_9PEZI</name>
<feature type="compositionally biased region" description="Polar residues" evidence="1">
    <location>
        <begin position="791"/>
        <end position="811"/>
    </location>
</feature>
<keyword evidence="3" id="KW-1185">Reference proteome</keyword>
<dbReference type="AlphaFoldDB" id="A0A9W7SYT7"/>